<dbReference type="Proteomes" id="UP001652700">
    <property type="component" value="Unplaced"/>
</dbReference>
<reference evidence="16" key="1">
    <citation type="submission" date="2025-05" db="UniProtKB">
        <authorList>
            <consortium name="EnsemblMetazoa"/>
        </authorList>
    </citation>
    <scope>IDENTIFICATION</scope>
</reference>
<dbReference type="CDD" id="cd03505">
    <property type="entry name" value="Delta9-FADS-like"/>
    <property type="match status" value="1"/>
</dbReference>
<dbReference type="PRINTS" id="PR00075">
    <property type="entry name" value="FACDDSATRASE"/>
</dbReference>
<name>A0ABM5KEZ5_DIAVI</name>
<dbReference type="PANTHER" id="PTHR11351:SF31">
    <property type="entry name" value="DESATURASE 1, ISOFORM A-RELATED"/>
    <property type="match status" value="1"/>
</dbReference>
<feature type="transmembrane region" description="Helical" evidence="14">
    <location>
        <begin position="71"/>
        <end position="90"/>
    </location>
</feature>
<dbReference type="PANTHER" id="PTHR11351">
    <property type="entry name" value="ACYL-COA DESATURASE"/>
    <property type="match status" value="1"/>
</dbReference>
<proteinExistence type="inferred from homology"/>
<feature type="compositionally biased region" description="Polar residues" evidence="13">
    <location>
        <begin position="1"/>
        <end position="23"/>
    </location>
</feature>
<feature type="region of interest" description="Disordered" evidence="13">
    <location>
        <begin position="1"/>
        <end position="25"/>
    </location>
</feature>
<feature type="transmembrane region" description="Helical" evidence="14">
    <location>
        <begin position="102"/>
        <end position="124"/>
    </location>
</feature>
<evidence type="ECO:0000256" key="8">
    <source>
        <dbReference type="ARBA" id="ARBA00023004"/>
    </source>
</evidence>
<keyword evidence="6 14" id="KW-1133">Transmembrane helix</keyword>
<comment type="domain">
    <text evidence="12">The histidine box domains are involved in binding the catalytic metal ions.</text>
</comment>
<keyword evidence="8" id="KW-0408">Iron</keyword>
<protein>
    <recommendedName>
        <fullName evidence="15">Fatty acid desaturase domain-containing protein</fullName>
    </recommendedName>
</protein>
<accession>A0ABM5KEZ5</accession>
<organism evidence="16 17">
    <name type="scientific">Diabrotica virgifera virgifera</name>
    <name type="common">western corn rootworm</name>
    <dbReference type="NCBI Taxonomy" id="50390"/>
    <lineage>
        <taxon>Eukaryota</taxon>
        <taxon>Metazoa</taxon>
        <taxon>Ecdysozoa</taxon>
        <taxon>Arthropoda</taxon>
        <taxon>Hexapoda</taxon>
        <taxon>Insecta</taxon>
        <taxon>Pterygota</taxon>
        <taxon>Neoptera</taxon>
        <taxon>Endopterygota</taxon>
        <taxon>Coleoptera</taxon>
        <taxon>Polyphaga</taxon>
        <taxon>Cucujiformia</taxon>
        <taxon>Chrysomeloidea</taxon>
        <taxon>Chrysomelidae</taxon>
        <taxon>Galerucinae</taxon>
        <taxon>Diabroticina</taxon>
        <taxon>Diabroticites</taxon>
        <taxon>Diabrotica</taxon>
    </lineage>
</organism>
<evidence type="ECO:0000256" key="10">
    <source>
        <dbReference type="ARBA" id="ARBA00023136"/>
    </source>
</evidence>
<dbReference type="GeneID" id="126885976"/>
<dbReference type="RefSeq" id="XP_050508771.1">
    <property type="nucleotide sequence ID" value="XM_050652814.1"/>
</dbReference>
<keyword evidence="17" id="KW-1185">Reference proteome</keyword>
<evidence type="ECO:0000256" key="7">
    <source>
        <dbReference type="ARBA" id="ARBA00023002"/>
    </source>
</evidence>
<keyword evidence="11 12" id="KW-0275">Fatty acid biosynthesis</keyword>
<feature type="region of interest" description="Disordered" evidence="13">
    <location>
        <begin position="323"/>
        <end position="344"/>
    </location>
</feature>
<keyword evidence="7 12" id="KW-0560">Oxidoreductase</keyword>
<comment type="subcellular location">
    <subcellularLocation>
        <location evidence="1">Membrane</location>
        <topology evidence="1">Multi-pass membrane protein</topology>
    </subcellularLocation>
</comment>
<evidence type="ECO:0000259" key="15">
    <source>
        <dbReference type="Pfam" id="PF00487"/>
    </source>
</evidence>
<feature type="domain" description="Fatty acid desaturase" evidence="15">
    <location>
        <begin position="73"/>
        <end position="274"/>
    </location>
</feature>
<keyword evidence="10 14" id="KW-0472">Membrane</keyword>
<comment type="cofactor">
    <cofactor evidence="12">
        <name>Fe(2+)</name>
        <dbReference type="ChEBI" id="CHEBI:29033"/>
    </cofactor>
</comment>
<evidence type="ECO:0000256" key="6">
    <source>
        <dbReference type="ARBA" id="ARBA00022989"/>
    </source>
</evidence>
<evidence type="ECO:0000256" key="13">
    <source>
        <dbReference type="SAM" id="MobiDB-lite"/>
    </source>
</evidence>
<feature type="transmembrane region" description="Helical" evidence="14">
    <location>
        <begin position="191"/>
        <end position="209"/>
    </location>
</feature>
<evidence type="ECO:0000256" key="14">
    <source>
        <dbReference type="SAM" id="Phobius"/>
    </source>
</evidence>
<evidence type="ECO:0000256" key="11">
    <source>
        <dbReference type="ARBA" id="ARBA00023160"/>
    </source>
</evidence>
<evidence type="ECO:0000256" key="3">
    <source>
        <dbReference type="ARBA" id="ARBA00022516"/>
    </source>
</evidence>
<dbReference type="EnsemblMetazoa" id="XM_050652814.1">
    <property type="protein sequence ID" value="XP_050508771.1"/>
    <property type="gene ID" value="LOC126885976"/>
</dbReference>
<keyword evidence="5" id="KW-0276">Fatty acid metabolism</keyword>
<evidence type="ECO:0000256" key="5">
    <source>
        <dbReference type="ARBA" id="ARBA00022832"/>
    </source>
</evidence>
<evidence type="ECO:0000256" key="4">
    <source>
        <dbReference type="ARBA" id="ARBA00022692"/>
    </source>
</evidence>
<feature type="transmembrane region" description="Helical" evidence="14">
    <location>
        <begin position="40"/>
        <end position="59"/>
    </location>
</feature>
<keyword evidence="9" id="KW-0443">Lipid metabolism</keyword>
<evidence type="ECO:0000256" key="12">
    <source>
        <dbReference type="RuleBase" id="RU000581"/>
    </source>
</evidence>
<dbReference type="InterPro" id="IPR015876">
    <property type="entry name" value="Acyl-CoA_DS"/>
</dbReference>
<keyword evidence="4 12" id="KW-0812">Transmembrane</keyword>
<evidence type="ECO:0000256" key="9">
    <source>
        <dbReference type="ARBA" id="ARBA00023098"/>
    </source>
</evidence>
<keyword evidence="3 12" id="KW-0444">Lipid biosynthesis</keyword>
<evidence type="ECO:0000313" key="16">
    <source>
        <dbReference type="EnsemblMetazoa" id="XP_050508771.1"/>
    </source>
</evidence>
<sequence>MPSSPEETTFPQRLQSSNNLGEQNSKDQIKKNGYFEQDLVWRNVIIYIVLHYLLIFAIWRLLTGQMKLGTFIFHCIYATASVLGITAGNHRLWAHRTYKAKLPLRIFLMLMQTTTIQNNIYVWARDHRLHHKYTDTAADPHNSNRGFFFSHVGWLLMKKNPEVKNKGKNIDMSDVAADPVVQFQIKYYGRLALLMAYILPAICTMYLFGETFANSLLVSNIRHLLGLNFTWSVNSAAHLWGWRPYDSSINPVENPSVALITLGEGWHNYHHTFPWDYKAAELGNYALNGTTAFLDLMAYLGQAYDLKTVSPEMVRKRVARTGDGSYKHGKVPLQNGNAKDHQDTTTKDEGFVWGWDDKDMKVEDIKDATITFKSS</sequence>
<evidence type="ECO:0000256" key="2">
    <source>
        <dbReference type="ARBA" id="ARBA00009295"/>
    </source>
</evidence>
<comment type="similarity">
    <text evidence="2 12">Belongs to the fatty acid desaturase type 1 family.</text>
</comment>
<evidence type="ECO:0000313" key="17">
    <source>
        <dbReference type="Proteomes" id="UP001652700"/>
    </source>
</evidence>
<dbReference type="Pfam" id="PF00487">
    <property type="entry name" value="FA_desaturase"/>
    <property type="match status" value="1"/>
</dbReference>
<dbReference type="InterPro" id="IPR005804">
    <property type="entry name" value="FA_desaturase_dom"/>
</dbReference>
<evidence type="ECO:0000256" key="1">
    <source>
        <dbReference type="ARBA" id="ARBA00004141"/>
    </source>
</evidence>